<organism evidence="1 2">
    <name type="scientific">Gossypium trilobum</name>
    <dbReference type="NCBI Taxonomy" id="34281"/>
    <lineage>
        <taxon>Eukaryota</taxon>
        <taxon>Viridiplantae</taxon>
        <taxon>Streptophyta</taxon>
        <taxon>Embryophyta</taxon>
        <taxon>Tracheophyta</taxon>
        <taxon>Spermatophyta</taxon>
        <taxon>Magnoliopsida</taxon>
        <taxon>eudicotyledons</taxon>
        <taxon>Gunneridae</taxon>
        <taxon>Pentapetalae</taxon>
        <taxon>rosids</taxon>
        <taxon>malvids</taxon>
        <taxon>Malvales</taxon>
        <taxon>Malvaceae</taxon>
        <taxon>Malvoideae</taxon>
        <taxon>Gossypium</taxon>
    </lineage>
</organism>
<dbReference type="EMBL" id="JABEZW010000005">
    <property type="protein sequence ID" value="MBA0765445.1"/>
    <property type="molecule type" value="Genomic_DNA"/>
</dbReference>
<feature type="non-terminal residue" evidence="1">
    <location>
        <position position="195"/>
    </location>
</feature>
<sequence length="195" mass="22565">FAKINFDATVSNNKISYGVIVRDSDGFVLGRVGGFKDEEMSAERAELFSFEETNLVNRVKKHGKDITIMGYRIDVAYKHMDNFNSVVIWANRSCNKSRQQVCQKSLEKVDFRLRLVNVESGDCPEYLGRNSPLGTANKLEYFKKIGLKRVSTLGLHYGYEFAREKRCADSLSQYEKYVWRSGWFKRIEEGIHNYS</sequence>
<feature type="non-terminal residue" evidence="1">
    <location>
        <position position="1"/>
    </location>
</feature>
<name>A0A7J9DYP1_9ROSI</name>
<dbReference type="Proteomes" id="UP000593568">
    <property type="component" value="Unassembled WGS sequence"/>
</dbReference>
<evidence type="ECO:0008006" key="3">
    <source>
        <dbReference type="Google" id="ProtNLM"/>
    </source>
</evidence>
<evidence type="ECO:0000313" key="1">
    <source>
        <dbReference type="EMBL" id="MBA0765445.1"/>
    </source>
</evidence>
<evidence type="ECO:0000313" key="2">
    <source>
        <dbReference type="Proteomes" id="UP000593568"/>
    </source>
</evidence>
<reference evidence="1 2" key="1">
    <citation type="journal article" date="2019" name="Genome Biol. Evol.">
        <title>Insights into the evolution of the New World diploid cottons (Gossypium, subgenus Houzingenia) based on genome sequencing.</title>
        <authorList>
            <person name="Grover C.E."/>
            <person name="Arick M.A. 2nd"/>
            <person name="Thrash A."/>
            <person name="Conover J.L."/>
            <person name="Sanders W.S."/>
            <person name="Peterson D.G."/>
            <person name="Frelichowski J.E."/>
            <person name="Scheffler J.A."/>
            <person name="Scheffler B.E."/>
            <person name="Wendel J.F."/>
        </authorList>
    </citation>
    <scope>NUCLEOTIDE SEQUENCE [LARGE SCALE GENOMIC DNA]</scope>
    <source>
        <strain evidence="1">8</strain>
        <tissue evidence="1">Leaf</tissue>
    </source>
</reference>
<dbReference type="AlphaFoldDB" id="A0A7J9DYP1"/>
<comment type="caution">
    <text evidence="1">The sequence shown here is derived from an EMBL/GenBank/DDBJ whole genome shotgun (WGS) entry which is preliminary data.</text>
</comment>
<protein>
    <recommendedName>
        <fullName evidence="3">RNase H type-1 domain-containing protein</fullName>
    </recommendedName>
</protein>
<proteinExistence type="predicted"/>
<keyword evidence="2" id="KW-1185">Reference proteome</keyword>
<gene>
    <name evidence="1" type="ORF">Gotri_014642</name>
</gene>
<accession>A0A7J9DYP1</accession>